<dbReference type="RefSeq" id="WP_256506372.1">
    <property type="nucleotide sequence ID" value="NZ_CP101740.1"/>
</dbReference>
<evidence type="ECO:0000313" key="1">
    <source>
        <dbReference type="EMBL" id="UUL82535.1"/>
    </source>
</evidence>
<protein>
    <recommendedName>
        <fullName evidence="3">PD-(D/E)XK endonuclease-like domain-containing protein</fullName>
    </recommendedName>
</protein>
<reference evidence="1" key="1">
    <citation type="submission" date="2022-07" db="EMBL/GenBank/DDBJ databases">
        <title>Sphingomonas sp. nov., a novel bacterium isolated from the north slope of the Mount Everest.</title>
        <authorList>
            <person name="Cui X."/>
            <person name="Liu Y."/>
        </authorList>
    </citation>
    <scope>NUCLEOTIDE SEQUENCE</scope>
    <source>
        <strain evidence="1">S5-59</strain>
    </source>
</reference>
<evidence type="ECO:0000313" key="2">
    <source>
        <dbReference type="Proteomes" id="UP001058533"/>
    </source>
</evidence>
<proteinExistence type="predicted"/>
<accession>A0ABY5L6F3</accession>
<gene>
    <name evidence="1" type="ORF">NMP03_15410</name>
</gene>
<sequence length="764" mass="84392">MAGGISASTVKSWFQYRCERKTRYDIMEPAEQSAIPLLADQREQLWAQLGNAYEDRIVFSRGPAILRPFAGKKVLTEEQTRGFLTGGKAEQFAWQMNLRPKSAPMLLAGTTLQVRQTKPDLIRVDRRGTRPVFSVIDIKATRKATAFHKTQVAFYVRLLELALKELGVDAVIDDHGEVWRIPDNGTAEGADYQVERFLLAPYLRMVDKFCREQIGAIASVPVEPGWGGDKTFFHVYFKCEQCNYLPHCERAIAADLPPERRDVSAVAGVSHEAKRALHANGIRTVAALAKAEGIGQRDGVGWTLQRRADQLRLRARALVEARPMRSREEHSFLMPPRVDIAIHLVVDHDPVDDMLTSIGLLVQKGGADQPVIEVIEHAGRAGEADAMCRIFTLLLDELGAIDAHNRAALDSGAPTLTTHIFFYESAEAQNLQRAIGRHLDDPRIRAGLLHIVRIFPPEDVVPEPEFRGAHHLPATAVRNVVEQLYALPVTVSYDLRQVSAALANAALIATPYLPEAAFARPFSSLLSIEVIRGLREGRADSPDAAAVVRDVAARLAALSSIVDWLSAADAAERSAGASGLLRLNKKPFIFHASFDPLDVVDLDVLRAMEVLESRAGLLDALIGLAQPASQRRDAGRCIAGMKMTANKRHGGRQRMTFHVPPESLMSDVSASDFGLILTDDDPDMRLDPTAWADCAIKLWRRRPDRPQRFLTLDMSVASFDGPVFQQMFNRSADKPVWHIDRSFTDINGPRAAAYIGALIGSTQP</sequence>
<keyword evidence="2" id="KW-1185">Reference proteome</keyword>
<dbReference type="Proteomes" id="UP001058533">
    <property type="component" value="Chromosome"/>
</dbReference>
<evidence type="ECO:0008006" key="3">
    <source>
        <dbReference type="Google" id="ProtNLM"/>
    </source>
</evidence>
<name>A0ABY5L6F3_9SPHN</name>
<dbReference type="EMBL" id="CP101740">
    <property type="protein sequence ID" value="UUL82535.1"/>
    <property type="molecule type" value="Genomic_DNA"/>
</dbReference>
<organism evidence="1 2">
    <name type="scientific">Sphingomonas qomolangmaensis</name>
    <dbReference type="NCBI Taxonomy" id="2918765"/>
    <lineage>
        <taxon>Bacteria</taxon>
        <taxon>Pseudomonadati</taxon>
        <taxon>Pseudomonadota</taxon>
        <taxon>Alphaproteobacteria</taxon>
        <taxon>Sphingomonadales</taxon>
        <taxon>Sphingomonadaceae</taxon>
        <taxon>Sphingomonas</taxon>
    </lineage>
</organism>